<reference evidence="1" key="1">
    <citation type="journal article" date="2023" name="Insect Mol. Biol.">
        <title>Genome sequencing provides insights into the evolution of gene families encoding plant cell wall-degrading enzymes in longhorned beetles.</title>
        <authorList>
            <person name="Shin N.R."/>
            <person name="Okamura Y."/>
            <person name="Kirsch R."/>
            <person name="Pauchet Y."/>
        </authorList>
    </citation>
    <scope>NUCLEOTIDE SEQUENCE</scope>
    <source>
        <strain evidence="1">RBIC_L_NR</strain>
    </source>
</reference>
<dbReference type="EMBL" id="JANEYF010004209">
    <property type="protein sequence ID" value="KAJ8931883.1"/>
    <property type="molecule type" value="Genomic_DNA"/>
</dbReference>
<accession>A0AAV8WYS9</accession>
<dbReference type="AlphaFoldDB" id="A0AAV8WYS9"/>
<evidence type="ECO:0000313" key="1">
    <source>
        <dbReference type="EMBL" id="KAJ8931883.1"/>
    </source>
</evidence>
<dbReference type="Proteomes" id="UP001162156">
    <property type="component" value="Unassembled WGS sequence"/>
</dbReference>
<proteinExistence type="predicted"/>
<organism evidence="1 2">
    <name type="scientific">Rhamnusium bicolor</name>
    <dbReference type="NCBI Taxonomy" id="1586634"/>
    <lineage>
        <taxon>Eukaryota</taxon>
        <taxon>Metazoa</taxon>
        <taxon>Ecdysozoa</taxon>
        <taxon>Arthropoda</taxon>
        <taxon>Hexapoda</taxon>
        <taxon>Insecta</taxon>
        <taxon>Pterygota</taxon>
        <taxon>Neoptera</taxon>
        <taxon>Endopterygota</taxon>
        <taxon>Coleoptera</taxon>
        <taxon>Polyphaga</taxon>
        <taxon>Cucujiformia</taxon>
        <taxon>Chrysomeloidea</taxon>
        <taxon>Cerambycidae</taxon>
        <taxon>Lepturinae</taxon>
        <taxon>Rhagiini</taxon>
        <taxon>Rhamnusium</taxon>
    </lineage>
</organism>
<protein>
    <submittedName>
        <fullName evidence="1">Uncharacterized protein</fullName>
    </submittedName>
</protein>
<keyword evidence="2" id="KW-1185">Reference proteome</keyword>
<gene>
    <name evidence="1" type="ORF">NQ314_015149</name>
</gene>
<comment type="caution">
    <text evidence="1">The sequence shown here is derived from an EMBL/GenBank/DDBJ whole genome shotgun (WGS) entry which is preliminary data.</text>
</comment>
<name>A0AAV8WYS9_9CUCU</name>
<evidence type="ECO:0000313" key="2">
    <source>
        <dbReference type="Proteomes" id="UP001162156"/>
    </source>
</evidence>
<sequence>MLSNTLSSSRCAGLVHPGSILLIMDTSYVPNNPQFGLQLECNWSGSTTGLQQVTSCTDDLSSCWSEDMGSFSLPLDLEPLPSLFNISPCSNGSYK</sequence>